<keyword evidence="8" id="KW-1185">Reference proteome</keyword>
<evidence type="ECO:0000256" key="3">
    <source>
        <dbReference type="ARBA" id="ARBA00022692"/>
    </source>
</evidence>
<comment type="similarity">
    <text evidence="2">Belongs to the TspO/BZRP family.</text>
</comment>
<name>A0A160IIT6_9BACL</name>
<evidence type="ECO:0000256" key="6">
    <source>
        <dbReference type="SAM" id="Phobius"/>
    </source>
</evidence>
<feature type="transmembrane region" description="Helical" evidence="6">
    <location>
        <begin position="45"/>
        <end position="65"/>
    </location>
</feature>
<dbReference type="PANTHER" id="PTHR10057:SF0">
    <property type="entry name" value="TRANSLOCATOR PROTEIN"/>
    <property type="match status" value="1"/>
</dbReference>
<dbReference type="EMBL" id="CP015378">
    <property type="protein sequence ID" value="ANC75617.1"/>
    <property type="molecule type" value="Genomic_DNA"/>
</dbReference>
<gene>
    <name evidence="7" type="ORF">ABE65_001655</name>
</gene>
<dbReference type="GO" id="GO:0016020">
    <property type="term" value="C:membrane"/>
    <property type="evidence" value="ECO:0007669"/>
    <property type="project" value="UniProtKB-SubCell"/>
</dbReference>
<dbReference type="KEGG" id="fpn:ABE65_001655"/>
<dbReference type="Proteomes" id="UP000076623">
    <property type="component" value="Chromosome"/>
</dbReference>
<dbReference type="InterPro" id="IPR038330">
    <property type="entry name" value="TspO/MBR-related_sf"/>
</dbReference>
<evidence type="ECO:0000313" key="8">
    <source>
        <dbReference type="Proteomes" id="UP000076623"/>
    </source>
</evidence>
<dbReference type="RefSeq" id="WP_066390880.1">
    <property type="nucleotide sequence ID" value="NZ_CP015378.1"/>
</dbReference>
<dbReference type="AlphaFoldDB" id="A0A160IIT6"/>
<feature type="transmembrane region" description="Helical" evidence="6">
    <location>
        <begin position="127"/>
        <end position="148"/>
    </location>
</feature>
<comment type="subcellular location">
    <subcellularLocation>
        <location evidence="1">Membrane</location>
        <topology evidence="1">Multi-pass membrane protein</topology>
    </subcellularLocation>
</comment>
<feature type="transmembrane region" description="Helical" evidence="6">
    <location>
        <begin position="72"/>
        <end position="93"/>
    </location>
</feature>
<dbReference type="PANTHER" id="PTHR10057">
    <property type="entry name" value="PERIPHERAL-TYPE BENZODIAZEPINE RECEPTOR"/>
    <property type="match status" value="1"/>
</dbReference>
<keyword evidence="3 6" id="KW-0812">Transmembrane</keyword>
<dbReference type="PIRSF" id="PIRSF005859">
    <property type="entry name" value="PBR"/>
    <property type="match status" value="1"/>
</dbReference>
<dbReference type="FunFam" id="1.20.1260.100:FF:000001">
    <property type="entry name" value="translocator protein 2"/>
    <property type="match status" value="1"/>
</dbReference>
<evidence type="ECO:0000256" key="1">
    <source>
        <dbReference type="ARBA" id="ARBA00004141"/>
    </source>
</evidence>
<evidence type="ECO:0000256" key="2">
    <source>
        <dbReference type="ARBA" id="ARBA00007524"/>
    </source>
</evidence>
<feature type="transmembrane region" description="Helical" evidence="6">
    <location>
        <begin position="99"/>
        <end position="120"/>
    </location>
</feature>
<keyword evidence="5 6" id="KW-0472">Membrane</keyword>
<dbReference type="Gene3D" id="1.20.1260.100">
    <property type="entry name" value="TspO/MBR protein"/>
    <property type="match status" value="1"/>
</dbReference>
<reference evidence="7 8" key="1">
    <citation type="submission" date="2016-04" db="EMBL/GenBank/DDBJ databases">
        <title>Complete genome sequence of Fictibacillus phosphorivorans G25-29, a strain toxic to nematodes.</title>
        <authorList>
            <person name="Zheng Z."/>
        </authorList>
    </citation>
    <scope>NUCLEOTIDE SEQUENCE [LARGE SCALE GENOMIC DNA]</scope>
    <source>
        <strain evidence="7 8">G25-29</strain>
    </source>
</reference>
<evidence type="ECO:0008006" key="9">
    <source>
        <dbReference type="Google" id="ProtNLM"/>
    </source>
</evidence>
<sequence>MKKSSIAVFIIIFALFYVSSFLFPVDREWYDALNKPSWTPSGQTIGIIWASLFFLIALSATLIYNQYGFKPIGFWILFAINYVFNQAFGYFQFTQKDLFAASIDALLIAVTTLLLVIYAGRLRKVSGWLLIPYLLWSSFATYLSWTIYSMNA</sequence>
<protein>
    <recommendedName>
        <fullName evidence="9">Tryptophan-rich sensory protein</fullName>
    </recommendedName>
</protein>
<feature type="transmembrane region" description="Helical" evidence="6">
    <location>
        <begin position="7"/>
        <end position="25"/>
    </location>
</feature>
<dbReference type="Pfam" id="PF03073">
    <property type="entry name" value="TspO_MBR"/>
    <property type="match status" value="1"/>
</dbReference>
<evidence type="ECO:0000256" key="5">
    <source>
        <dbReference type="ARBA" id="ARBA00023136"/>
    </source>
</evidence>
<accession>A0A160IIT6</accession>
<dbReference type="InterPro" id="IPR004307">
    <property type="entry name" value="TspO_MBR"/>
</dbReference>
<keyword evidence="4 6" id="KW-1133">Transmembrane helix</keyword>
<evidence type="ECO:0000313" key="7">
    <source>
        <dbReference type="EMBL" id="ANC75617.1"/>
    </source>
</evidence>
<dbReference type="GO" id="GO:0033013">
    <property type="term" value="P:tetrapyrrole metabolic process"/>
    <property type="evidence" value="ECO:0007669"/>
    <property type="project" value="UniProtKB-ARBA"/>
</dbReference>
<dbReference type="CDD" id="cd15904">
    <property type="entry name" value="TSPO_MBR"/>
    <property type="match status" value="1"/>
</dbReference>
<organism evidence="7 8">
    <name type="scientific">Fictibacillus phosphorivorans</name>
    <dbReference type="NCBI Taxonomy" id="1221500"/>
    <lineage>
        <taxon>Bacteria</taxon>
        <taxon>Bacillati</taxon>
        <taxon>Bacillota</taxon>
        <taxon>Bacilli</taxon>
        <taxon>Bacillales</taxon>
        <taxon>Fictibacillaceae</taxon>
        <taxon>Fictibacillus</taxon>
    </lineage>
</organism>
<evidence type="ECO:0000256" key="4">
    <source>
        <dbReference type="ARBA" id="ARBA00022989"/>
    </source>
</evidence>
<proteinExistence type="inferred from homology"/>